<dbReference type="InterPro" id="IPR036388">
    <property type="entry name" value="WH-like_DNA-bd_sf"/>
</dbReference>
<keyword evidence="3" id="KW-0804">Transcription</keyword>
<protein>
    <submittedName>
        <fullName evidence="5">MarR family transcriptional regulator</fullName>
    </submittedName>
</protein>
<accession>A0A8T3VTM2</accession>
<proteinExistence type="predicted"/>
<dbReference type="PANTHER" id="PTHR42756">
    <property type="entry name" value="TRANSCRIPTIONAL REGULATOR, MARR"/>
    <property type="match status" value="1"/>
</dbReference>
<gene>
    <name evidence="5" type="ORF">E7Z75_05780</name>
</gene>
<name>A0A8T3VTM2_METOL</name>
<dbReference type="Gene3D" id="1.10.10.10">
    <property type="entry name" value="Winged helix-like DNA-binding domain superfamily/Winged helix DNA-binding domain"/>
    <property type="match status" value="1"/>
</dbReference>
<feature type="domain" description="HTH marR-type" evidence="4">
    <location>
        <begin position="9"/>
        <end position="141"/>
    </location>
</feature>
<evidence type="ECO:0000256" key="1">
    <source>
        <dbReference type="ARBA" id="ARBA00023015"/>
    </source>
</evidence>
<dbReference type="Pfam" id="PF01047">
    <property type="entry name" value="MarR"/>
    <property type="match status" value="1"/>
</dbReference>
<dbReference type="AlphaFoldDB" id="A0A8T3VTM2"/>
<evidence type="ECO:0000256" key="2">
    <source>
        <dbReference type="ARBA" id="ARBA00023125"/>
    </source>
</evidence>
<dbReference type="GO" id="GO:0003700">
    <property type="term" value="F:DNA-binding transcription factor activity"/>
    <property type="evidence" value="ECO:0007669"/>
    <property type="project" value="InterPro"/>
</dbReference>
<dbReference type="EMBL" id="SUTG01000024">
    <property type="protein sequence ID" value="MBE6512631.1"/>
    <property type="molecule type" value="Genomic_DNA"/>
</dbReference>
<keyword evidence="2" id="KW-0238">DNA-binding</keyword>
<dbReference type="GO" id="GO:0003677">
    <property type="term" value="F:DNA binding"/>
    <property type="evidence" value="ECO:0007669"/>
    <property type="project" value="UniProtKB-KW"/>
</dbReference>
<evidence type="ECO:0000313" key="6">
    <source>
        <dbReference type="Proteomes" id="UP000732619"/>
    </source>
</evidence>
<dbReference type="Proteomes" id="UP000732619">
    <property type="component" value="Unassembled WGS sequence"/>
</dbReference>
<evidence type="ECO:0000256" key="3">
    <source>
        <dbReference type="ARBA" id="ARBA00023163"/>
    </source>
</evidence>
<dbReference type="InterPro" id="IPR000835">
    <property type="entry name" value="HTH_MarR-typ"/>
</dbReference>
<dbReference type="InterPro" id="IPR036390">
    <property type="entry name" value="WH_DNA-bd_sf"/>
</dbReference>
<dbReference type="PROSITE" id="PS50995">
    <property type="entry name" value="HTH_MARR_2"/>
    <property type="match status" value="1"/>
</dbReference>
<keyword evidence="1" id="KW-0805">Transcription regulation</keyword>
<dbReference type="SMART" id="SM00347">
    <property type="entry name" value="HTH_MARR"/>
    <property type="match status" value="1"/>
</dbReference>
<evidence type="ECO:0000313" key="5">
    <source>
        <dbReference type="EMBL" id="MBE6512631.1"/>
    </source>
</evidence>
<dbReference type="PRINTS" id="PR00598">
    <property type="entry name" value="HTHMARR"/>
</dbReference>
<evidence type="ECO:0000259" key="4">
    <source>
        <dbReference type="PROSITE" id="PS50995"/>
    </source>
</evidence>
<sequence length="142" mass="17022">MKINENPENMFLYHYVEELISDYGSYYDVNLENPDLTIKEYSVLLRIRFTGRSTQHDLVELFKVSGAYMAKLLKKFEDEEYIIRIENPENRRKKIVELTEKGVEKTDQLIKVIDEWEKEVTSDLTEDEKIILKKLLSKIVWR</sequence>
<comment type="caution">
    <text evidence="5">The sequence shown here is derived from an EMBL/GenBank/DDBJ whole genome shotgun (WGS) entry which is preliminary data.</text>
</comment>
<dbReference type="PANTHER" id="PTHR42756:SF1">
    <property type="entry name" value="TRANSCRIPTIONAL REPRESSOR OF EMRAB OPERON"/>
    <property type="match status" value="1"/>
</dbReference>
<reference evidence="5" key="1">
    <citation type="submission" date="2019-04" db="EMBL/GenBank/DDBJ databases">
        <title>Evolution of Biomass-Degrading Anaerobic Consortia Revealed by Metagenomics.</title>
        <authorList>
            <person name="Peng X."/>
        </authorList>
    </citation>
    <scope>NUCLEOTIDE SEQUENCE</scope>
    <source>
        <strain evidence="5">SIG14</strain>
    </source>
</reference>
<dbReference type="SUPFAM" id="SSF46785">
    <property type="entry name" value="Winged helix' DNA-binding domain"/>
    <property type="match status" value="1"/>
</dbReference>
<organism evidence="5 6">
    <name type="scientific">Methanobrevibacter olleyae</name>
    <dbReference type="NCBI Taxonomy" id="294671"/>
    <lineage>
        <taxon>Archaea</taxon>
        <taxon>Methanobacteriati</taxon>
        <taxon>Methanobacteriota</taxon>
        <taxon>Methanomada group</taxon>
        <taxon>Methanobacteria</taxon>
        <taxon>Methanobacteriales</taxon>
        <taxon>Methanobacteriaceae</taxon>
        <taxon>Methanobrevibacter</taxon>
    </lineage>
</organism>